<keyword evidence="3" id="KW-0813">Transport</keyword>
<name>G0NLW7_CAEBE</name>
<evidence type="ECO:0000256" key="4">
    <source>
        <dbReference type="ARBA" id="ARBA00022475"/>
    </source>
</evidence>
<keyword evidence="4" id="KW-1003">Cell membrane</keyword>
<accession>G0NLW7</accession>
<evidence type="ECO:0000256" key="6">
    <source>
        <dbReference type="ARBA" id="ARBA00022781"/>
    </source>
</evidence>
<dbReference type="GO" id="GO:0005886">
    <property type="term" value="C:plasma membrane"/>
    <property type="evidence" value="ECO:0007669"/>
    <property type="project" value="UniProtKB-SubCell"/>
</dbReference>
<protein>
    <submittedName>
        <fullName evidence="12">Uncharacterized protein</fullName>
    </submittedName>
</protein>
<feature type="transmembrane region" description="Helical" evidence="11">
    <location>
        <begin position="86"/>
        <end position="106"/>
    </location>
</feature>
<proteinExistence type="inferred from homology"/>
<dbReference type="eggNOG" id="KOG4740">
    <property type="taxonomic scope" value="Eukaryota"/>
</dbReference>
<dbReference type="Proteomes" id="UP000008068">
    <property type="component" value="Unassembled WGS sequence"/>
</dbReference>
<dbReference type="HOGENOM" id="CLU_066318_0_0_1"/>
<evidence type="ECO:0000256" key="1">
    <source>
        <dbReference type="ARBA" id="ARBA00004651"/>
    </source>
</evidence>
<keyword evidence="9 11" id="KW-0472">Membrane</keyword>
<keyword evidence="6" id="KW-0375">Hydrogen ion transport</keyword>
<evidence type="ECO:0000256" key="5">
    <source>
        <dbReference type="ARBA" id="ARBA00022692"/>
    </source>
</evidence>
<keyword evidence="13" id="KW-1185">Reference proteome</keyword>
<feature type="transmembrane region" description="Helical" evidence="11">
    <location>
        <begin position="193"/>
        <end position="215"/>
    </location>
</feature>
<evidence type="ECO:0000256" key="3">
    <source>
        <dbReference type="ARBA" id="ARBA00022448"/>
    </source>
</evidence>
<keyword evidence="5 11" id="KW-0812">Transmembrane</keyword>
<dbReference type="InterPro" id="IPR004878">
    <property type="entry name" value="Otopetrin"/>
</dbReference>
<comment type="subcellular location">
    <subcellularLocation>
        <location evidence="1">Cell membrane</location>
        <topology evidence="1">Multi-pass membrane protein</topology>
    </subcellularLocation>
</comment>
<reference evidence="13" key="1">
    <citation type="submission" date="2011-07" db="EMBL/GenBank/DDBJ databases">
        <authorList>
            <consortium name="Caenorhabditis brenneri Sequencing and Analysis Consortium"/>
            <person name="Wilson R.K."/>
        </authorList>
    </citation>
    <scope>NUCLEOTIDE SEQUENCE [LARGE SCALE GENOMIC DNA]</scope>
    <source>
        <strain evidence="13">PB2801</strain>
    </source>
</reference>
<feature type="transmembrane region" description="Helical" evidence="11">
    <location>
        <begin position="36"/>
        <end position="56"/>
    </location>
</feature>
<evidence type="ECO:0000256" key="2">
    <source>
        <dbReference type="ARBA" id="ARBA00006513"/>
    </source>
</evidence>
<evidence type="ECO:0000256" key="8">
    <source>
        <dbReference type="ARBA" id="ARBA00023065"/>
    </source>
</evidence>
<dbReference type="GO" id="GO:0015252">
    <property type="term" value="F:proton channel activity"/>
    <property type="evidence" value="ECO:0007669"/>
    <property type="project" value="InterPro"/>
</dbReference>
<comment type="similarity">
    <text evidence="2">Belongs to the otopetrin family.</text>
</comment>
<keyword evidence="7 11" id="KW-1133">Transmembrane helix</keyword>
<keyword evidence="10" id="KW-0407">Ion channel</keyword>
<dbReference type="InParanoid" id="G0NLW7"/>
<dbReference type="PANTHER" id="PTHR21522">
    <property type="entry name" value="PROTON CHANNEL OTOP"/>
    <property type="match status" value="1"/>
</dbReference>
<evidence type="ECO:0000256" key="9">
    <source>
        <dbReference type="ARBA" id="ARBA00023136"/>
    </source>
</evidence>
<feature type="transmembrane region" description="Helical" evidence="11">
    <location>
        <begin position="160"/>
        <end position="181"/>
    </location>
</feature>
<evidence type="ECO:0000313" key="13">
    <source>
        <dbReference type="Proteomes" id="UP000008068"/>
    </source>
</evidence>
<dbReference type="PANTHER" id="PTHR21522:SF33">
    <property type="entry name" value="OTOPETRIN-2"/>
    <property type="match status" value="1"/>
</dbReference>
<dbReference type="AlphaFoldDB" id="G0NLW7"/>
<organism evidence="13">
    <name type="scientific">Caenorhabditis brenneri</name>
    <name type="common">Nematode worm</name>
    <dbReference type="NCBI Taxonomy" id="135651"/>
    <lineage>
        <taxon>Eukaryota</taxon>
        <taxon>Metazoa</taxon>
        <taxon>Ecdysozoa</taxon>
        <taxon>Nematoda</taxon>
        <taxon>Chromadorea</taxon>
        <taxon>Rhabditida</taxon>
        <taxon>Rhabditina</taxon>
        <taxon>Rhabditomorpha</taxon>
        <taxon>Rhabditoidea</taxon>
        <taxon>Rhabditidae</taxon>
        <taxon>Peloderinae</taxon>
        <taxon>Caenorhabditis</taxon>
    </lineage>
</organism>
<dbReference type="EMBL" id="GL379908">
    <property type="protein sequence ID" value="EGT33898.1"/>
    <property type="molecule type" value="Genomic_DNA"/>
</dbReference>
<evidence type="ECO:0000256" key="10">
    <source>
        <dbReference type="ARBA" id="ARBA00023303"/>
    </source>
</evidence>
<gene>
    <name evidence="12" type="ORF">CAEBREN_29505</name>
</gene>
<keyword evidence="8" id="KW-0406">Ion transport</keyword>
<evidence type="ECO:0000256" key="7">
    <source>
        <dbReference type="ARBA" id="ARBA00022989"/>
    </source>
</evidence>
<feature type="transmembrane region" description="Helical" evidence="11">
    <location>
        <begin position="118"/>
        <end position="139"/>
    </location>
</feature>
<dbReference type="OrthoDB" id="6429739at2759"/>
<evidence type="ECO:0000313" key="12">
    <source>
        <dbReference type="EMBL" id="EGT33898.1"/>
    </source>
</evidence>
<dbReference type="Pfam" id="PF03189">
    <property type="entry name" value="Otopetrin"/>
    <property type="match status" value="1"/>
</dbReference>
<sequence length="323" mass="36691">MELLDNSREENEEHGKNIMPGSCQAVECFLGSLSEIMFTSIVEYSLIAAAVMYIVWRNIGRQDQGSTYVKRKHQIRVDCSKTTTGLYLGLAFLAVTFTSMVVYYGFTMMNKSQSAAFVYAFTDMFQYVLSTIGVLTAIYQMRALKYFNKKTHIQNSDQELLDQILLSIGLVGELIYSVAGLVGLTGEKQWTNFSFILLFVHIFRLIQVGTQTFLLHVARSVRMGWEDREAQPGKQAITFLLTANLAIFFMNLFESEKAGVSEIIIEYYGKRSWVFLVRSFSPLTIFYRFHSSVCFAEIWKNVYAAKSHPVHSSATSTVTPINI</sequence>
<evidence type="ECO:0000256" key="11">
    <source>
        <dbReference type="SAM" id="Phobius"/>
    </source>
</evidence>